<accession>A0ABY0H0Q5</accession>
<comment type="function">
    <text evidence="1 7">Required for growth under high-pressure and low-temperature conditions.</text>
</comment>
<evidence type="ECO:0000313" key="8">
    <source>
        <dbReference type="EMBL" id="RYO81837.1"/>
    </source>
</evidence>
<evidence type="ECO:0000256" key="6">
    <source>
        <dbReference type="ARBA" id="ARBA00023136"/>
    </source>
</evidence>
<keyword evidence="9" id="KW-1185">Reference proteome</keyword>
<gene>
    <name evidence="7" type="primary">DLT1</name>
    <name evidence="8" type="ORF">DL762_006919</name>
</gene>
<dbReference type="PANTHER" id="PTHR40021:SF1">
    <property type="entry name" value="DEFECT AT LOW TEMPERATURE PROTEIN 1"/>
    <property type="match status" value="1"/>
</dbReference>
<organism evidence="8 9">
    <name type="scientific">Monosporascus cannonballus</name>
    <dbReference type="NCBI Taxonomy" id="155416"/>
    <lineage>
        <taxon>Eukaryota</taxon>
        <taxon>Fungi</taxon>
        <taxon>Dikarya</taxon>
        <taxon>Ascomycota</taxon>
        <taxon>Pezizomycotina</taxon>
        <taxon>Sordariomycetes</taxon>
        <taxon>Xylariomycetidae</taxon>
        <taxon>Xylariales</taxon>
        <taxon>Xylariales incertae sedis</taxon>
        <taxon>Monosporascus</taxon>
    </lineage>
</organism>
<keyword evidence="6 7" id="KW-0472">Membrane</keyword>
<evidence type="ECO:0000256" key="4">
    <source>
        <dbReference type="ARBA" id="ARBA00022692"/>
    </source>
</evidence>
<dbReference type="Proteomes" id="UP000294003">
    <property type="component" value="Unassembled WGS sequence"/>
</dbReference>
<evidence type="ECO:0000256" key="3">
    <source>
        <dbReference type="ARBA" id="ARBA00021353"/>
    </source>
</evidence>
<evidence type="ECO:0000256" key="7">
    <source>
        <dbReference type="RuleBase" id="RU367100"/>
    </source>
</evidence>
<evidence type="ECO:0000256" key="1">
    <source>
        <dbReference type="ARBA" id="ARBA00002489"/>
    </source>
</evidence>
<name>A0ABY0H0Q5_9PEZI</name>
<dbReference type="InterPro" id="IPR038869">
    <property type="entry name" value="DLT1"/>
</dbReference>
<dbReference type="EMBL" id="QJNS01000238">
    <property type="protein sequence ID" value="RYO81837.1"/>
    <property type="molecule type" value="Genomic_DNA"/>
</dbReference>
<sequence length="146" mass="15854">MIAANFGTNAVIAWEARPEVVRSKAETLETVVESTDVHRVEISLPPNRSTRDHIGRDGWGSPGSADLPDIEYAQVLAELPSLIELKVVSPAPQDAGVASDTLALDPDAVVLLQRAAITSDTWWTWECYRPMKISNGNPNGPSCRSF</sequence>
<comment type="caution">
    <text evidence="8">The sequence shown here is derived from an EMBL/GenBank/DDBJ whole genome shotgun (WGS) entry which is preliminary data.</text>
</comment>
<protein>
    <recommendedName>
        <fullName evidence="3 7">Defect at low temperature protein 1</fullName>
    </recommendedName>
</protein>
<comment type="similarity">
    <text evidence="2 7">Belongs to the DLT1 family.</text>
</comment>
<dbReference type="PANTHER" id="PTHR40021">
    <property type="entry name" value="DEFECT AT LOW TEMPERATURE PROTEIN 1"/>
    <property type="match status" value="1"/>
</dbReference>
<keyword evidence="5" id="KW-1133">Transmembrane helix</keyword>
<evidence type="ECO:0000313" key="9">
    <source>
        <dbReference type="Proteomes" id="UP000294003"/>
    </source>
</evidence>
<proteinExistence type="inferred from homology"/>
<keyword evidence="4" id="KW-0812">Transmembrane</keyword>
<evidence type="ECO:0000256" key="5">
    <source>
        <dbReference type="ARBA" id="ARBA00022989"/>
    </source>
</evidence>
<reference evidence="8 9" key="1">
    <citation type="submission" date="2018-06" db="EMBL/GenBank/DDBJ databases">
        <title>Complete Genomes of Monosporascus.</title>
        <authorList>
            <person name="Robinson A.J."/>
            <person name="Natvig D.O."/>
        </authorList>
    </citation>
    <scope>NUCLEOTIDE SEQUENCE [LARGE SCALE GENOMIC DNA]</scope>
    <source>
        <strain evidence="8 9">CBS 609.92</strain>
    </source>
</reference>
<evidence type="ECO:0000256" key="2">
    <source>
        <dbReference type="ARBA" id="ARBA00005550"/>
    </source>
</evidence>
<comment type="subcellular location">
    <subcellularLocation>
        <location evidence="7">Membrane</location>
        <topology evidence="7">Multi-pass membrane protein</topology>
    </subcellularLocation>
</comment>